<evidence type="ECO:0000313" key="4">
    <source>
        <dbReference type="Proteomes" id="UP000185557"/>
    </source>
</evidence>
<evidence type="ECO:0000256" key="1">
    <source>
        <dbReference type="SAM" id="MobiDB-lite"/>
    </source>
</evidence>
<feature type="region of interest" description="Disordered" evidence="1">
    <location>
        <begin position="82"/>
        <end position="143"/>
    </location>
</feature>
<feature type="transmembrane region" description="Helical" evidence="2">
    <location>
        <begin position="520"/>
        <end position="537"/>
    </location>
</feature>
<gene>
    <name evidence="3" type="ORF">NIES30_06865</name>
</gene>
<feature type="transmembrane region" description="Helical" evidence="2">
    <location>
        <begin position="899"/>
        <end position="922"/>
    </location>
</feature>
<name>A0A1U7J8C1_9CYAN</name>
<sequence>MADDRDPTIRVQLDLSPDQPGLLEGLETWLRLGLITDQQVRDLGQTSLRCDWLPQAATAATAELNLVDAVNPFLEPEGALAAGETPSTEAVPAGDAPITNFVPAEPAARPRRQRFPQGSLREAPRSTTNTRPSNQRQNRATAQRPALTNPWLGRLMSELSVVWLLGLGVFLVVLSSAVLAATQWARFNAAGQYMVLLAYTLVFWAAGLWCRQNPNLQLTAKTLQMITLLLVPLNFWALDGLGVWRGGGVLVGAIAAILLTFTALQVLRQQNSTPLEQANALGLAYLHTGWSLAGGPLLAVYAGVLGTAAATIYDQRQRPATPGLRWPTVVITAALGLLLARGLTLGESIQVGQFGLAFGLYGATLVWLGQRRLVPKPEAEPTSAPNSQPETAANHPFRGGIALGRGLLWWGWSLAIADWLIQAFGIGLLGLALRIQALAKLGKRRDLLIAYGIAVQLGFVGWEMLPLSLRQTMLAPLARWDDFAMGTWPLWGISLFPYVVGMVALADWYRRRDQLKLSRFSDSIALGSNVLLTLISLSSSPVLVVNLIASTITALVVTLRRAAPAQWRIVVTYGLALGSIVVAIGDRWPNLPLDRWVLVMVALTTVALVLSKFLHALWGRTAWLYGVGLSALSYALLWADLLDSGWRATTSWVGLVIPLVLLLIGRHRASVLTTGIALPFTLGLPWTRLVGLGSATALTAVNSTVYRWPGVAFLAVGFALGWVYSSLADWVTGFPRHLADWGLVTVGLMAVLWIAWRSLPMPQDAETPSLSGLYRVACDRWSHILAIGLLTLSTVAVSLYYLGWREPRPLIVAVLAAFLAVLLLRYWGAVRPSTIYLAGWGIELLIAGSMVERYPTVVALAVPTLGLGAIALVLSAIVGRSRPALAPSLQTLTLLYAGLALALRAYTATAWTGWLVVVAALLVLEVGRRSQTALARWLALGLLSVGWYELVIYQMLQGSGGEAADALLVLAGVAALIMTVYRLVAGQLDRTLRIPQVELVWAAHLHWFIGGLLMLGGGVGFGFAEATLGWLGMAIATALVFYALSQGRLGISGEVQQAWVYAGLVELVGWFALGRSLFPTLGFLDNWWGAVACAVAVPVYWLPWATWGWPQRPWRVMAVVVPLLIALLTGGFDHIPTLWVLTGFYGWLAWHSGKIRVSYLSVFCATWAIWVWLENRAIDDSLAWVLPLGLALLYIAQVDPALKRSEGKEQRHWLRLIALALILLTALLTERWAGLPVGAMALGAIAAGLLLRIRALLYVGTVVFALNALNQLVVLNAAFPFIKWVVGILVGVALIWIAADVERRRGQWLQLTQNWGQDLDAWQ</sequence>
<feature type="transmembrane region" description="Helical" evidence="2">
    <location>
        <begin position="244"/>
        <end position="267"/>
    </location>
</feature>
<feature type="transmembrane region" description="Helical" evidence="2">
    <location>
        <begin position="1155"/>
        <end position="1173"/>
    </location>
</feature>
<feature type="transmembrane region" description="Helical" evidence="2">
    <location>
        <begin position="711"/>
        <end position="731"/>
    </location>
</feature>
<feature type="transmembrane region" description="Helical" evidence="2">
    <location>
        <begin position="222"/>
        <end position="238"/>
    </location>
</feature>
<dbReference type="STRING" id="549789.NIES30_06865"/>
<organism evidence="3 4">
    <name type="scientific">Phormidium tenue NIES-30</name>
    <dbReference type="NCBI Taxonomy" id="549789"/>
    <lineage>
        <taxon>Bacteria</taxon>
        <taxon>Bacillati</taxon>
        <taxon>Cyanobacteriota</taxon>
        <taxon>Cyanophyceae</taxon>
        <taxon>Oscillatoriophycideae</taxon>
        <taxon>Oscillatoriales</taxon>
        <taxon>Oscillatoriaceae</taxon>
        <taxon>Phormidium</taxon>
    </lineage>
</organism>
<feature type="transmembrane region" description="Helical" evidence="2">
    <location>
        <begin position="1030"/>
        <end position="1051"/>
    </location>
</feature>
<feature type="transmembrane region" description="Helical" evidence="2">
    <location>
        <begin position="966"/>
        <end position="984"/>
    </location>
</feature>
<proteinExistence type="predicted"/>
<feature type="transmembrane region" description="Helical" evidence="2">
    <location>
        <begin position="671"/>
        <end position="691"/>
    </location>
</feature>
<feature type="transmembrane region" description="Helical" evidence="2">
    <location>
        <begin position="1087"/>
        <end position="1104"/>
    </location>
</feature>
<accession>A0A1U7J8C1</accession>
<dbReference type="Proteomes" id="UP000185557">
    <property type="component" value="Unassembled WGS sequence"/>
</dbReference>
<feature type="transmembrane region" description="Helical" evidence="2">
    <location>
        <begin position="567"/>
        <end position="584"/>
    </location>
</feature>
<feature type="transmembrane region" description="Helical" evidence="2">
    <location>
        <begin position="645"/>
        <end position="664"/>
    </location>
</feature>
<feature type="transmembrane region" description="Helical" evidence="2">
    <location>
        <begin position="1058"/>
        <end position="1081"/>
    </location>
</feature>
<feature type="transmembrane region" description="Helical" evidence="2">
    <location>
        <begin position="934"/>
        <end position="954"/>
    </location>
</feature>
<keyword evidence="2" id="KW-1133">Transmembrane helix</keyword>
<feature type="transmembrane region" description="Helical" evidence="2">
    <location>
        <begin position="1212"/>
        <end position="1228"/>
    </location>
</feature>
<feature type="transmembrane region" description="Helical" evidence="2">
    <location>
        <begin position="738"/>
        <end position="756"/>
    </location>
</feature>
<keyword evidence="4" id="KW-1185">Reference proteome</keyword>
<feature type="transmembrane region" description="Helical" evidence="2">
    <location>
        <begin position="1005"/>
        <end position="1024"/>
    </location>
</feature>
<evidence type="ECO:0000256" key="2">
    <source>
        <dbReference type="SAM" id="Phobius"/>
    </source>
</evidence>
<keyword evidence="2" id="KW-0812">Transmembrane</keyword>
<feature type="transmembrane region" description="Helical" evidence="2">
    <location>
        <begin position="288"/>
        <end position="312"/>
    </location>
</feature>
<feature type="transmembrane region" description="Helical" evidence="2">
    <location>
        <begin position="1116"/>
        <end position="1135"/>
    </location>
</feature>
<comment type="caution">
    <text evidence="3">The sequence shown here is derived from an EMBL/GenBank/DDBJ whole genome shotgun (WGS) entry which is preliminary data.</text>
</comment>
<feature type="transmembrane region" description="Helical" evidence="2">
    <location>
        <begin position="447"/>
        <end position="468"/>
    </location>
</feature>
<feature type="transmembrane region" description="Helical" evidence="2">
    <location>
        <begin position="324"/>
        <end position="344"/>
    </location>
</feature>
<evidence type="ECO:0008006" key="5">
    <source>
        <dbReference type="Google" id="ProtNLM"/>
    </source>
</evidence>
<feature type="transmembrane region" description="Helical" evidence="2">
    <location>
        <begin position="596"/>
        <end position="615"/>
    </location>
</feature>
<feature type="transmembrane region" description="Helical" evidence="2">
    <location>
        <begin position="161"/>
        <end position="184"/>
    </location>
</feature>
<feature type="transmembrane region" description="Helical" evidence="2">
    <location>
        <begin position="190"/>
        <end position="210"/>
    </location>
</feature>
<feature type="transmembrane region" description="Helical" evidence="2">
    <location>
        <begin position="810"/>
        <end position="828"/>
    </location>
</feature>
<reference evidence="3 4" key="1">
    <citation type="submission" date="2016-11" db="EMBL/GenBank/DDBJ databases">
        <title>Draft Genome Sequences of Nine Cyanobacterial Strains from Diverse Habitats.</title>
        <authorList>
            <person name="Zhu T."/>
            <person name="Hou S."/>
            <person name="Lu X."/>
            <person name="Hess W.R."/>
        </authorList>
    </citation>
    <scope>NUCLEOTIDE SEQUENCE [LARGE SCALE GENOMIC DNA]</scope>
    <source>
        <strain evidence="3 4">NIES-30</strain>
    </source>
</reference>
<evidence type="ECO:0000313" key="3">
    <source>
        <dbReference type="EMBL" id="OKH49556.1"/>
    </source>
</evidence>
<feature type="transmembrane region" description="Helical" evidence="2">
    <location>
        <begin position="858"/>
        <end position="879"/>
    </location>
</feature>
<feature type="transmembrane region" description="Helical" evidence="2">
    <location>
        <begin position="488"/>
        <end position="508"/>
    </location>
</feature>
<feature type="transmembrane region" description="Helical" evidence="2">
    <location>
        <begin position="409"/>
        <end position="435"/>
    </location>
</feature>
<feature type="compositionally biased region" description="Polar residues" evidence="1">
    <location>
        <begin position="125"/>
        <end position="141"/>
    </location>
</feature>
<feature type="transmembrane region" description="Helical" evidence="2">
    <location>
        <begin position="781"/>
        <end position="803"/>
    </location>
</feature>
<dbReference type="RefSeq" id="WP_073607664.1">
    <property type="nucleotide sequence ID" value="NZ_MRCG01000003.1"/>
</dbReference>
<dbReference type="OrthoDB" id="472871at2"/>
<keyword evidence="2" id="KW-0472">Membrane</keyword>
<protein>
    <recommendedName>
        <fullName evidence="5">DUF2157 domain-containing protein</fullName>
    </recommendedName>
</protein>
<dbReference type="EMBL" id="MRCG01000003">
    <property type="protein sequence ID" value="OKH49556.1"/>
    <property type="molecule type" value="Genomic_DNA"/>
</dbReference>
<feature type="transmembrane region" description="Helical" evidence="2">
    <location>
        <begin position="1281"/>
        <end position="1299"/>
    </location>
</feature>